<evidence type="ECO:0000313" key="2">
    <source>
        <dbReference type="EMBL" id="GGC54613.1"/>
    </source>
</evidence>
<comment type="caution">
    <text evidence="2">The sequence shown here is derived from an EMBL/GenBank/DDBJ whole genome shotgun (WGS) entry which is preliminary data.</text>
</comment>
<dbReference type="AlphaFoldDB" id="A0A916U2L5"/>
<feature type="region of interest" description="Disordered" evidence="1">
    <location>
        <begin position="52"/>
        <end position="76"/>
    </location>
</feature>
<dbReference type="Proteomes" id="UP000637002">
    <property type="component" value="Unassembled WGS sequence"/>
</dbReference>
<reference evidence="2" key="1">
    <citation type="journal article" date="2014" name="Int. J. Syst. Evol. Microbiol.">
        <title>Complete genome sequence of Corynebacterium casei LMG S-19264T (=DSM 44701T), isolated from a smear-ripened cheese.</title>
        <authorList>
            <consortium name="US DOE Joint Genome Institute (JGI-PGF)"/>
            <person name="Walter F."/>
            <person name="Albersmeier A."/>
            <person name="Kalinowski J."/>
            <person name="Ruckert C."/>
        </authorList>
    </citation>
    <scope>NUCLEOTIDE SEQUENCE</scope>
    <source>
        <strain evidence="2">CGMCC 1.12919</strain>
    </source>
</reference>
<evidence type="ECO:0000313" key="3">
    <source>
        <dbReference type="Proteomes" id="UP000637002"/>
    </source>
</evidence>
<feature type="region of interest" description="Disordered" evidence="1">
    <location>
        <begin position="1"/>
        <end position="23"/>
    </location>
</feature>
<feature type="compositionally biased region" description="Basic and acidic residues" evidence="1">
    <location>
        <begin position="1"/>
        <end position="10"/>
    </location>
</feature>
<protein>
    <submittedName>
        <fullName evidence="2">Uncharacterized protein</fullName>
    </submittedName>
</protein>
<accession>A0A916U2L5</accession>
<proteinExistence type="predicted"/>
<reference evidence="2" key="2">
    <citation type="submission" date="2020-09" db="EMBL/GenBank/DDBJ databases">
        <authorList>
            <person name="Sun Q."/>
            <person name="Zhou Y."/>
        </authorList>
    </citation>
    <scope>NUCLEOTIDE SEQUENCE</scope>
    <source>
        <strain evidence="2">CGMCC 1.12919</strain>
    </source>
</reference>
<keyword evidence="3" id="KW-1185">Reference proteome</keyword>
<dbReference type="EMBL" id="BMGG01000002">
    <property type="protein sequence ID" value="GGC54613.1"/>
    <property type="molecule type" value="Genomic_DNA"/>
</dbReference>
<dbReference type="RefSeq" id="WP_188608228.1">
    <property type="nucleotide sequence ID" value="NZ_BMGG01000002.1"/>
</dbReference>
<sequence length="76" mass="8016">MQDLTEHIRAAEAAAEAAPAPRPEPALVDVMAELAALREQLTAIAALLDRQTIAPAPRKTQDDARVHGPMPGARNG</sequence>
<organism evidence="2 3">
    <name type="scientific">Chelatococcus reniformis</name>
    <dbReference type="NCBI Taxonomy" id="1494448"/>
    <lineage>
        <taxon>Bacteria</taxon>
        <taxon>Pseudomonadati</taxon>
        <taxon>Pseudomonadota</taxon>
        <taxon>Alphaproteobacteria</taxon>
        <taxon>Hyphomicrobiales</taxon>
        <taxon>Chelatococcaceae</taxon>
        <taxon>Chelatococcus</taxon>
    </lineage>
</organism>
<gene>
    <name evidence="2" type="ORF">GCM10010994_11940</name>
</gene>
<evidence type="ECO:0000256" key="1">
    <source>
        <dbReference type="SAM" id="MobiDB-lite"/>
    </source>
</evidence>
<name>A0A916U2L5_9HYPH</name>